<feature type="domain" description="DUF7507" evidence="4">
    <location>
        <begin position="763"/>
        <end position="866"/>
    </location>
</feature>
<dbReference type="InterPro" id="IPR048834">
    <property type="entry name" value="SpaA_pre-album"/>
</dbReference>
<dbReference type="NCBIfam" id="TIGR01451">
    <property type="entry name" value="B_ant_repeat"/>
    <property type="match status" value="8"/>
</dbReference>
<reference evidence="5 6" key="1">
    <citation type="submission" date="2016-10" db="EMBL/GenBank/DDBJ databases">
        <authorList>
            <person name="de Groot N.N."/>
        </authorList>
    </citation>
    <scope>NUCLEOTIDE SEQUENCE [LARGE SCALE GENOMIC DNA]</scope>
    <source>
        <strain evidence="5 6">CGMCC 1.11147</strain>
    </source>
</reference>
<feature type="region of interest" description="Disordered" evidence="1">
    <location>
        <begin position="969"/>
        <end position="989"/>
    </location>
</feature>
<dbReference type="InterPro" id="IPR055354">
    <property type="entry name" value="DUF7507"/>
</dbReference>
<feature type="domain" description="DUF7507" evidence="4">
    <location>
        <begin position="413"/>
        <end position="515"/>
    </location>
</feature>
<feature type="region of interest" description="Disordered" evidence="1">
    <location>
        <begin position="499"/>
        <end position="546"/>
    </location>
</feature>
<feature type="domain" description="DUF7507" evidence="4">
    <location>
        <begin position="645"/>
        <end position="751"/>
    </location>
</feature>
<feature type="domain" description="DUF11" evidence="2">
    <location>
        <begin position="1466"/>
        <end position="1548"/>
    </location>
</feature>
<gene>
    <name evidence="5" type="ORF">SAMN05192576_1916</name>
</gene>
<proteinExistence type="predicted"/>
<dbReference type="InterPro" id="IPR051172">
    <property type="entry name" value="Chlamydia_OmcB"/>
</dbReference>
<dbReference type="EMBL" id="FNIC01000002">
    <property type="protein sequence ID" value="SDN27894.1"/>
    <property type="molecule type" value="Genomic_DNA"/>
</dbReference>
<dbReference type="InterPro" id="IPR001434">
    <property type="entry name" value="OmcB-like_DUF11"/>
</dbReference>
<dbReference type="PANTHER" id="PTHR34819">
    <property type="entry name" value="LARGE CYSTEINE-RICH PERIPLASMIC PROTEIN OMCB"/>
    <property type="match status" value="1"/>
</dbReference>
<evidence type="ECO:0000259" key="2">
    <source>
        <dbReference type="Pfam" id="PF01345"/>
    </source>
</evidence>
<feature type="domain" description="DUF7507" evidence="4">
    <location>
        <begin position="1115"/>
        <end position="1216"/>
    </location>
</feature>
<feature type="region of interest" description="Disordered" evidence="1">
    <location>
        <begin position="1317"/>
        <end position="1337"/>
    </location>
</feature>
<dbReference type="PANTHER" id="PTHR34819:SF3">
    <property type="entry name" value="CELL SURFACE PROTEIN"/>
    <property type="match status" value="1"/>
</dbReference>
<evidence type="ECO:0000313" key="6">
    <source>
        <dbReference type="Proteomes" id="UP000199004"/>
    </source>
</evidence>
<feature type="domain" description="DUF7507" evidence="4">
    <location>
        <begin position="526"/>
        <end position="633"/>
    </location>
</feature>
<dbReference type="STRING" id="1005944.SAMN05192576_1916"/>
<dbReference type="Gene3D" id="2.60.40.740">
    <property type="match status" value="1"/>
</dbReference>
<dbReference type="Proteomes" id="UP000199004">
    <property type="component" value="Unassembled WGS sequence"/>
</dbReference>
<sequence length="1972" mass="197313">MSLLRVISRSFRTPRARITGPLSLLVVASGLTLLPIAPASATTGVSSFVCGSNTVYTVSGSSSFGIDKVNALTGAASDNGNFSADNDDAVNALALPAGGGRYIYAFNRSTNKVLRFDATTSSTSSYTAPSNSEASSVVAGAINPATGIYYYASGGSTWTVNAFNTNTNTAIGKVATISGTGLSGNGDFAFDALGNLYVVSNANSTAAGTLARVNEAIPTTAGSAALTITVLTNTPDDSGQYHSMAFDSSGALVIGSGSGKVIRVNPSTGAIISSVTTGTSFADMASCALPSTASANVNLPSGRYASTDQFTVSITGNGVTSGNTGTTAGTDTGLQSNTAEVAGPVVVLPSSSYTITQTAAGGANLGNYVTTWKCVDGSGTTIASGTGSTGTFTVPAASGANVTCTFTNTPKFPAILLDKTASSVNDLDGNGQDAGDTITYSFLVTNTGQVSLDPVTVSDPKLGAITCPTGALTAGASRSCTNKTYTLTQADIDTGKVDNTATASGTSPTGVVVTSPDTVSTTVTPSPAVELDKTPSAISDNDSNGHDAGDTITYGFKVTNTGNVTLNPVTVHDPLFGGTSPNVTCPTGAVAPGASITCTSKTYTLTQADVNAGKVDNTATATGTAPSGVKVTDPDSTTSSIATVPAIELDKTGSAVNDLDGNGPDAGDTVTYGFKVTNIGNVTLNPVTVHDPLFGGTSPNITCPSGAVLPGASITCTGKTYTLTQADVDAGKVDNTATATGTAPGGAKVTDPDSVSTIVGRTPAVEIDKTAGALNDLDGNGADAGDTITFGFLVTNTGNVTLNPVTVDDPKLGGAIACGTGVLAPGASRTCTPKTYTLTQADVNAGKVDNTATVTGTTTLGTTVTDSDSTTSPLGATPGIELNKTVSAISDVDGNGVDAGDTLTYAFTVKNVGNVTLNPVTVHDPLFGGTSPNVTCPTGPLAPGASVTCTSKTYTLTQAKVDAGTVANTATATGTPPTGPNVTADDSTTTTIPATPVIELDKTAGVLNDVDGNGPDLGDTITYGFKVTNTGNVTLNPVTVHDPLFGGTSPNVTCPTGPVVPGASITCTGRTYTLTQADVNAGTVDNTATATGTAPSGTKVTDPDSTSTPVPPHADIALDKSASAISDVDGNGHDAGDTITYTFEVTNTGNVTLNPVTVADPKVGPVTCPGGALAPGASRACTPKTYTLTQADVEASEIRNTATVTGTTPGGGTVTDDDSTLTTIAVEPSIELDKTAGAVTDVDGNGPDAGDKVTYGFKVKNIGNVTLNPVTVHDPLFGGTSPNITCPTGAVAPGASITCTSKTYTLTQADVDAGKVDNTATATGTSPNGTEVTDPDSTSTPIAAHPGIELVKTASAINDLNGNGTDAGDTITYSFEVTNTGNVTLTDLVLGDPKIGPVTCPSAPLAPGASVACSPRTYSITEADVTAGQVHNTATVRGTAPDGEEVEDDDSTTTPITPAPPSKSNIRVTKSVDDTSPRVGDVVTYTLVVTNDGPAAADDVVLKDVLPPGVTFVSADAPCTLAGSTVTCAFGTLAAGASKTVTIQAKVNALPPAGAGDQHWIDVQKTEAQLDLEPGQQRTMTVSCMSGYVMTDGSGRIDHVDQDTGTLASPRILESRAVGLDTWQMTAVNQATGRAQLKVFGLCVKQQTEVVNGHSHALQVGGVVTETKPIGAGQTTSTLTCNPGQVPIQPGYQLDGTANVPTSYPSGATGWTFAVSAGADGTATTGTFTIRCLDRALTTAAGHSHNLRLDEIMQSVVVQPGQVAEITLSCAADAKGIVAGYDLDHGLVNLGNDPRPIVRVFKLYNPTSGPLGARLWLLCLGNRTTGGEGTATVVNTASATTSTAETTTADNSDSAQFVIDSSAPPAGFASLAAPTVTVMSGAKSQASVQCAAGARACQGTAVLMASKTQKLNGVVVRKGAVLAKATYRIAAGRKVMVVLKSTATGRKALGSASLKSAKLKIAGTTKVVRIRH</sequence>
<name>A0A1H0A3S2_9ACTN</name>
<accession>A0A1H0A3S2</accession>
<feature type="domain" description="DUF7507" evidence="4">
    <location>
        <begin position="877"/>
        <end position="984"/>
    </location>
</feature>
<dbReference type="Pfam" id="PF01345">
    <property type="entry name" value="DUF11"/>
    <property type="match status" value="1"/>
</dbReference>
<feature type="compositionally biased region" description="Polar residues" evidence="1">
    <location>
        <begin position="1318"/>
        <end position="1337"/>
    </location>
</feature>
<feature type="compositionally biased region" description="Low complexity" evidence="1">
    <location>
        <begin position="969"/>
        <end position="984"/>
    </location>
</feature>
<evidence type="ECO:0000259" key="3">
    <source>
        <dbReference type="Pfam" id="PF20674"/>
    </source>
</evidence>
<feature type="domain" description="DUF7507" evidence="4">
    <location>
        <begin position="1227"/>
        <end position="1334"/>
    </location>
</feature>
<feature type="domain" description="SpaA-like prealbumin fold" evidence="3">
    <location>
        <begin position="296"/>
        <end position="410"/>
    </location>
</feature>
<feature type="region of interest" description="Disordered" evidence="1">
    <location>
        <begin position="1436"/>
        <end position="1465"/>
    </location>
</feature>
<feature type="domain" description="DUF7507" evidence="4">
    <location>
        <begin position="1346"/>
        <end position="1448"/>
    </location>
</feature>
<dbReference type="InterPro" id="IPR047589">
    <property type="entry name" value="DUF11_rpt"/>
</dbReference>
<feature type="region of interest" description="Disordered" evidence="1">
    <location>
        <begin position="1085"/>
        <end position="1111"/>
    </location>
</feature>
<evidence type="ECO:0000313" key="5">
    <source>
        <dbReference type="EMBL" id="SDN27894.1"/>
    </source>
</evidence>
<protein>
    <submittedName>
        <fullName evidence="5">Conserved repeat domain-containing protein</fullName>
    </submittedName>
</protein>
<keyword evidence="6" id="KW-1185">Reference proteome</keyword>
<feature type="compositionally biased region" description="Low complexity" evidence="1">
    <location>
        <begin position="502"/>
        <end position="529"/>
    </location>
</feature>
<evidence type="ECO:0000259" key="4">
    <source>
        <dbReference type="Pfam" id="PF24346"/>
    </source>
</evidence>
<feature type="domain" description="DUF7507" evidence="4">
    <location>
        <begin position="996"/>
        <end position="1102"/>
    </location>
</feature>
<dbReference type="SUPFAM" id="SSF63825">
    <property type="entry name" value="YWTD domain"/>
    <property type="match status" value="1"/>
</dbReference>
<feature type="compositionally biased region" description="Acidic residues" evidence="1">
    <location>
        <begin position="1442"/>
        <end position="1451"/>
    </location>
</feature>
<dbReference type="Pfam" id="PF24346">
    <property type="entry name" value="DUF7507"/>
    <property type="match status" value="9"/>
</dbReference>
<dbReference type="Pfam" id="PF20674">
    <property type="entry name" value="SpaA_3"/>
    <property type="match status" value="1"/>
</dbReference>
<organism evidence="5 6">
    <name type="scientific">Nocardioides szechwanensis</name>
    <dbReference type="NCBI Taxonomy" id="1005944"/>
    <lineage>
        <taxon>Bacteria</taxon>
        <taxon>Bacillati</taxon>
        <taxon>Actinomycetota</taxon>
        <taxon>Actinomycetes</taxon>
        <taxon>Propionibacteriales</taxon>
        <taxon>Nocardioidaceae</taxon>
        <taxon>Nocardioides</taxon>
    </lineage>
</organism>
<evidence type="ECO:0000256" key="1">
    <source>
        <dbReference type="SAM" id="MobiDB-lite"/>
    </source>
</evidence>